<keyword evidence="2" id="KW-1185">Reference proteome</keyword>
<feature type="non-terminal residue" evidence="1">
    <location>
        <position position="1"/>
    </location>
</feature>
<name>A0A6A0ACT4_HAELA</name>
<accession>A0A6A0ACT4</accession>
<proteinExistence type="predicted"/>
<sequence length="17" mass="1930">MGFADDSRKSLGKTCWQ</sequence>
<dbReference type="EMBL" id="BLLF01005048">
    <property type="protein sequence ID" value="GFH30660.1"/>
    <property type="molecule type" value="Genomic_DNA"/>
</dbReference>
<comment type="caution">
    <text evidence="1">The sequence shown here is derived from an EMBL/GenBank/DDBJ whole genome shotgun (WGS) entry which is preliminary data.</text>
</comment>
<organism evidence="1 2">
    <name type="scientific">Haematococcus lacustris</name>
    <name type="common">Green alga</name>
    <name type="synonym">Haematococcus pluvialis</name>
    <dbReference type="NCBI Taxonomy" id="44745"/>
    <lineage>
        <taxon>Eukaryota</taxon>
        <taxon>Viridiplantae</taxon>
        <taxon>Chlorophyta</taxon>
        <taxon>core chlorophytes</taxon>
        <taxon>Chlorophyceae</taxon>
        <taxon>CS clade</taxon>
        <taxon>Chlamydomonadales</taxon>
        <taxon>Haematococcaceae</taxon>
        <taxon>Haematococcus</taxon>
    </lineage>
</organism>
<reference evidence="1 2" key="1">
    <citation type="submission" date="2020-02" db="EMBL/GenBank/DDBJ databases">
        <title>Draft genome sequence of Haematococcus lacustris strain NIES-144.</title>
        <authorList>
            <person name="Morimoto D."/>
            <person name="Nakagawa S."/>
            <person name="Yoshida T."/>
            <person name="Sawayama S."/>
        </authorList>
    </citation>
    <scope>NUCLEOTIDE SEQUENCE [LARGE SCALE GENOMIC DNA]</scope>
    <source>
        <strain evidence="1 2">NIES-144</strain>
    </source>
</reference>
<evidence type="ECO:0000313" key="2">
    <source>
        <dbReference type="Proteomes" id="UP000485058"/>
    </source>
</evidence>
<evidence type="ECO:0000313" key="1">
    <source>
        <dbReference type="EMBL" id="GFH30660.1"/>
    </source>
</evidence>
<dbReference type="Proteomes" id="UP000485058">
    <property type="component" value="Unassembled WGS sequence"/>
</dbReference>
<protein>
    <submittedName>
        <fullName evidence="1">Uncharacterized protein</fullName>
    </submittedName>
</protein>
<gene>
    <name evidence="1" type="ORF">HaLaN_29549</name>
</gene>
<dbReference type="AlphaFoldDB" id="A0A6A0ACT4"/>